<feature type="region of interest" description="Disordered" evidence="1">
    <location>
        <begin position="329"/>
        <end position="357"/>
    </location>
</feature>
<dbReference type="EMBL" id="LR877161">
    <property type="protein sequence ID" value="CAD2220394.1"/>
    <property type="molecule type" value="Genomic_DNA"/>
</dbReference>
<evidence type="ECO:0000313" key="6">
    <source>
        <dbReference type="Proteomes" id="UP000515908"/>
    </source>
</evidence>
<dbReference type="Proteomes" id="UP000515908">
    <property type="component" value="Chromosome 17"/>
</dbReference>
<dbReference type="PANTHER" id="PTHR24092:SF51">
    <property type="entry name" value="ATPASE, PUTATIVE-RELATED"/>
    <property type="match status" value="1"/>
</dbReference>
<dbReference type="InterPro" id="IPR032631">
    <property type="entry name" value="P-type_ATPase_N"/>
</dbReference>
<dbReference type="VEuPathDB" id="TriTrypDB:ADEAN_000791200"/>
<dbReference type="Pfam" id="PF00122">
    <property type="entry name" value="E1-E2_ATPase"/>
    <property type="match status" value="1"/>
</dbReference>
<evidence type="ECO:0000313" key="5">
    <source>
        <dbReference type="EMBL" id="CAD2220394.1"/>
    </source>
</evidence>
<evidence type="ECO:0000259" key="3">
    <source>
        <dbReference type="Pfam" id="PF00122"/>
    </source>
</evidence>
<evidence type="ECO:0000256" key="1">
    <source>
        <dbReference type="SAM" id="MobiDB-lite"/>
    </source>
</evidence>
<dbReference type="PANTHER" id="PTHR24092">
    <property type="entry name" value="PROBABLE PHOSPHOLIPID-TRANSPORTING ATPASE"/>
    <property type="match status" value="1"/>
</dbReference>
<dbReference type="Gene3D" id="2.70.150.10">
    <property type="entry name" value="Calcium-transporting ATPase, cytoplasmic transduction domain A"/>
    <property type="match status" value="1"/>
</dbReference>
<name>A0A7G2CN67_9TRYP</name>
<sequence>MIRTKAGQMFGAEEKSSSDDDEKPLQQDSSDDEEENQFVQVDVLRHDLNRKRNFPNNSIHTAKYTLYNAIPLSILFQFHKVSNIYFLLVMVFTLIPGASPINPFSSVVPLCIVLGVGVLKDLVEDFKRSKSDRLANAMPAQVLVKVSEKDEEEENNKKKKKKKKNTEAVMPSENMRQVRFSAVASKDLRPGDVVLLRLGEEVKADCVLLNTSLPDGLTYIETANLDGETNAKTRRAHYNCVEKLSTVEDIVEYSLSAYFSQKGTNDWPRRGFTDGKKTCGCCGGDNSDDDDEDVMQDEEVINMNHTTVQEARSDVNSQLPLEMSRNAFPSSVYQNTGNTNRTNNNNNNTNSGLSPGEESARVFETYDERLERDGVLLPPRDVLELSRRYEEQQQRTPRSAGLPFTITRILGMEEDNDLTGGYGRAAVDPSQFKKGVVLLGNKPCPDLYSWFGQMRLPDSTHPSGTTVIPLGIDQFIPRGCIIRNTNWVLAAVLYTGKDTKMLLNLRPKKYKTTVMTQRLNQVNLILFILTQVIMLILCGLALWFKKKLNNVPGNADGEGTWYVQWNNNRYSDPQLFFGVILPIL</sequence>
<dbReference type="InterPro" id="IPR059000">
    <property type="entry name" value="ATPase_P-type_domA"/>
</dbReference>
<evidence type="ECO:0000259" key="4">
    <source>
        <dbReference type="Pfam" id="PF16209"/>
    </source>
</evidence>
<dbReference type="GO" id="GO:0140326">
    <property type="term" value="F:ATPase-coupled intramembrane lipid transporter activity"/>
    <property type="evidence" value="ECO:0007669"/>
    <property type="project" value="TreeGrafter"/>
</dbReference>
<accession>A0A7G2CN67</accession>
<organism evidence="5 6">
    <name type="scientific">Angomonas deanei</name>
    <dbReference type="NCBI Taxonomy" id="59799"/>
    <lineage>
        <taxon>Eukaryota</taxon>
        <taxon>Discoba</taxon>
        <taxon>Euglenozoa</taxon>
        <taxon>Kinetoplastea</taxon>
        <taxon>Metakinetoplastina</taxon>
        <taxon>Trypanosomatida</taxon>
        <taxon>Trypanosomatidae</taxon>
        <taxon>Strigomonadinae</taxon>
        <taxon>Angomonas</taxon>
    </lineage>
</organism>
<dbReference type="AlphaFoldDB" id="A0A7G2CN67"/>
<dbReference type="SUPFAM" id="SSF81653">
    <property type="entry name" value="Calcium ATPase, transduction domain A"/>
    <property type="match status" value="1"/>
</dbReference>
<gene>
    <name evidence="5" type="ORF">ADEAN_000791200</name>
</gene>
<protein>
    <submittedName>
        <fullName evidence="5">Phospholipid-translocating ATPase N-terminal/E1-E2 ATPase, putative</fullName>
    </submittedName>
</protein>
<reference evidence="5 6" key="1">
    <citation type="submission" date="2020-08" db="EMBL/GenBank/DDBJ databases">
        <authorList>
            <person name="Newling K."/>
            <person name="Davey J."/>
            <person name="Forrester S."/>
        </authorList>
    </citation>
    <scope>NUCLEOTIDE SEQUENCE [LARGE SCALE GENOMIC DNA]</scope>
    <source>
        <strain evidence="6">Crithidia deanei Carvalho (ATCC PRA-265)</strain>
    </source>
</reference>
<dbReference type="GO" id="GO:0045332">
    <property type="term" value="P:phospholipid translocation"/>
    <property type="evidence" value="ECO:0007669"/>
    <property type="project" value="TreeGrafter"/>
</dbReference>
<keyword evidence="2" id="KW-0812">Transmembrane</keyword>
<feature type="transmembrane region" description="Helical" evidence="2">
    <location>
        <begin position="524"/>
        <end position="544"/>
    </location>
</feature>
<dbReference type="Pfam" id="PF16209">
    <property type="entry name" value="PhoLip_ATPase_N"/>
    <property type="match status" value="1"/>
</dbReference>
<proteinExistence type="predicted"/>
<keyword evidence="2" id="KW-1133">Transmembrane helix</keyword>
<keyword evidence="6" id="KW-1185">Reference proteome</keyword>
<dbReference type="GO" id="GO:0005886">
    <property type="term" value="C:plasma membrane"/>
    <property type="evidence" value="ECO:0007669"/>
    <property type="project" value="TreeGrafter"/>
</dbReference>
<feature type="domain" description="P-type ATPase N-terminal" evidence="4">
    <location>
        <begin position="45"/>
        <end position="106"/>
    </location>
</feature>
<feature type="compositionally biased region" description="Low complexity" evidence="1">
    <location>
        <begin position="335"/>
        <end position="350"/>
    </location>
</feature>
<feature type="domain" description="P-type ATPase A" evidence="3">
    <location>
        <begin position="177"/>
        <end position="236"/>
    </location>
</feature>
<dbReference type="InterPro" id="IPR008250">
    <property type="entry name" value="ATPase_P-typ_transduc_dom_A_sf"/>
</dbReference>
<keyword evidence="2" id="KW-0472">Membrane</keyword>
<evidence type="ECO:0000256" key="2">
    <source>
        <dbReference type="SAM" id="Phobius"/>
    </source>
</evidence>
<dbReference type="InterPro" id="IPR023298">
    <property type="entry name" value="ATPase_P-typ_TM_dom_sf"/>
</dbReference>
<feature type="region of interest" description="Disordered" evidence="1">
    <location>
        <begin position="1"/>
        <end position="36"/>
    </location>
</feature>
<feature type="region of interest" description="Disordered" evidence="1">
    <location>
        <begin position="147"/>
        <end position="170"/>
    </location>
</feature>
<dbReference type="SUPFAM" id="SSF81665">
    <property type="entry name" value="Calcium ATPase, transmembrane domain M"/>
    <property type="match status" value="1"/>
</dbReference>